<dbReference type="SUPFAM" id="SSF46785">
    <property type="entry name" value="Winged helix' DNA-binding domain"/>
    <property type="match status" value="1"/>
</dbReference>
<dbReference type="Proteomes" id="UP000561011">
    <property type="component" value="Unassembled WGS sequence"/>
</dbReference>
<organism evidence="2 3">
    <name type="scientific">Sanguibacter inulinus</name>
    <dbReference type="NCBI Taxonomy" id="60922"/>
    <lineage>
        <taxon>Bacteria</taxon>
        <taxon>Bacillati</taxon>
        <taxon>Actinomycetota</taxon>
        <taxon>Actinomycetes</taxon>
        <taxon>Micrococcales</taxon>
        <taxon>Sanguibacteraceae</taxon>
        <taxon>Sanguibacter</taxon>
    </lineage>
</organism>
<evidence type="ECO:0000313" key="3">
    <source>
        <dbReference type="Proteomes" id="UP000561011"/>
    </source>
</evidence>
<dbReference type="InterPro" id="IPR036388">
    <property type="entry name" value="WH-like_DNA-bd_sf"/>
</dbReference>
<name>A0A853ERR2_9MICO</name>
<evidence type="ECO:0000313" key="2">
    <source>
        <dbReference type="EMBL" id="NYS93117.1"/>
    </source>
</evidence>
<dbReference type="InterPro" id="IPR036390">
    <property type="entry name" value="WH_DNA-bd_sf"/>
</dbReference>
<dbReference type="AlphaFoldDB" id="A0A853ERR2"/>
<dbReference type="PANTHER" id="PTHR33169">
    <property type="entry name" value="PADR-FAMILY TRANSCRIPTIONAL REGULATOR"/>
    <property type="match status" value="1"/>
</dbReference>
<dbReference type="RefSeq" id="WP_179912852.1">
    <property type="nucleotide sequence ID" value="NZ_JACBYE010000010.1"/>
</dbReference>
<sequence>METPRWPAEWLRSALVGAVLSLVSEGETYGYLVAQRLADGGMGVVKGGTLYPLLARLEQDGDVVATWREGDSGPGRKYYSITSAGRERLEAYRADWVAFTQVSTAIITGTKGTS</sequence>
<reference evidence="2 3" key="1">
    <citation type="submission" date="2020-07" db="EMBL/GenBank/DDBJ databases">
        <title>MOT database genomes.</title>
        <authorList>
            <person name="Joseph S."/>
            <person name="Aduse-Opoku J."/>
            <person name="Hashim A."/>
            <person name="Wade W."/>
            <person name="Curtis M."/>
        </authorList>
    </citation>
    <scope>NUCLEOTIDE SEQUENCE [LARGE SCALE GENOMIC DNA]</scope>
    <source>
        <strain evidence="2 3">DSM 100099</strain>
    </source>
</reference>
<protein>
    <submittedName>
        <fullName evidence="2">PadR family transcriptional regulator</fullName>
    </submittedName>
</protein>
<dbReference type="PANTHER" id="PTHR33169:SF25">
    <property type="entry name" value="DNA-BINDING PROTEIN YIZB-RELATED"/>
    <property type="match status" value="1"/>
</dbReference>
<comment type="caution">
    <text evidence="2">The sequence shown here is derived from an EMBL/GenBank/DDBJ whole genome shotgun (WGS) entry which is preliminary data.</text>
</comment>
<dbReference type="Pfam" id="PF03551">
    <property type="entry name" value="PadR"/>
    <property type="match status" value="1"/>
</dbReference>
<evidence type="ECO:0000259" key="1">
    <source>
        <dbReference type="Pfam" id="PF03551"/>
    </source>
</evidence>
<feature type="domain" description="Transcription regulator PadR N-terminal" evidence="1">
    <location>
        <begin position="19"/>
        <end position="90"/>
    </location>
</feature>
<dbReference type="EMBL" id="JACBYE010000010">
    <property type="protein sequence ID" value="NYS93117.1"/>
    <property type="molecule type" value="Genomic_DNA"/>
</dbReference>
<accession>A0A853ERR2</accession>
<gene>
    <name evidence="2" type="ORF">HZZ10_06180</name>
</gene>
<keyword evidence="3" id="KW-1185">Reference proteome</keyword>
<dbReference type="InterPro" id="IPR005149">
    <property type="entry name" value="Tscrpt_reg_PadR_N"/>
</dbReference>
<dbReference type="InterPro" id="IPR052509">
    <property type="entry name" value="Metal_resp_DNA-bind_regulator"/>
</dbReference>
<proteinExistence type="predicted"/>
<dbReference type="Gene3D" id="1.10.10.10">
    <property type="entry name" value="Winged helix-like DNA-binding domain superfamily/Winged helix DNA-binding domain"/>
    <property type="match status" value="1"/>
</dbReference>